<evidence type="ECO:0000313" key="3">
    <source>
        <dbReference type="Proteomes" id="UP001165395"/>
    </source>
</evidence>
<dbReference type="PANTHER" id="PTHR34368">
    <property type="entry name" value="OS01G0962200 PROTEIN"/>
    <property type="match status" value="1"/>
</dbReference>
<name>A0ABS8D1D2_9NEIS</name>
<keyword evidence="1" id="KW-0472">Membrane</keyword>
<gene>
    <name evidence="2" type="ORF">LIN78_00310</name>
</gene>
<keyword evidence="1" id="KW-1133">Transmembrane helix</keyword>
<feature type="transmembrane region" description="Helical" evidence="1">
    <location>
        <begin position="132"/>
        <end position="150"/>
    </location>
</feature>
<organism evidence="2 3">
    <name type="scientific">Leeia speluncae</name>
    <dbReference type="NCBI Taxonomy" id="2884804"/>
    <lineage>
        <taxon>Bacteria</taxon>
        <taxon>Pseudomonadati</taxon>
        <taxon>Pseudomonadota</taxon>
        <taxon>Betaproteobacteria</taxon>
        <taxon>Neisseriales</taxon>
        <taxon>Leeiaceae</taxon>
        <taxon>Leeia</taxon>
    </lineage>
</organism>
<keyword evidence="3" id="KW-1185">Reference proteome</keyword>
<reference evidence="2" key="1">
    <citation type="submission" date="2021-10" db="EMBL/GenBank/DDBJ databases">
        <title>The complete genome sequence of Leeia sp. TBRC 13508.</title>
        <authorList>
            <person name="Charoenyingcharoen P."/>
            <person name="Yukphan P."/>
        </authorList>
    </citation>
    <scope>NUCLEOTIDE SEQUENCE</scope>
    <source>
        <strain evidence="2">TBRC 13508</strain>
    </source>
</reference>
<sequence>MHSQTTFLRRFGFASFSLVLLTVGLIHGPIHQPAHYHAFADLYAYMGIPNTMDVLTNIGFLIAGLLGIYHYRQDSKNAGAWVICFYSLIGTAFGSAYYHLQPNDVRLVWDRLPITLTCISVLIATSHSQKNNWLALFVGSMYALFSIAWWRHTGDLMFYLLVQIIALIWIPLNLYLHQRVVSCRWALLASTCYLIAKICEWQDHLIFDHLLISGHSLKHVFAGLAAICLVRIYQTQSQHIARANAYHDKQQIHVS</sequence>
<protein>
    <recommendedName>
        <fullName evidence="4">Alkaline phytoceramidase</fullName>
    </recommendedName>
</protein>
<feature type="transmembrane region" description="Helical" evidence="1">
    <location>
        <begin position="42"/>
        <end position="66"/>
    </location>
</feature>
<evidence type="ECO:0008006" key="4">
    <source>
        <dbReference type="Google" id="ProtNLM"/>
    </source>
</evidence>
<keyword evidence="1" id="KW-0812">Transmembrane</keyword>
<proteinExistence type="predicted"/>
<accession>A0ABS8D1D2</accession>
<dbReference type="Proteomes" id="UP001165395">
    <property type="component" value="Unassembled WGS sequence"/>
</dbReference>
<dbReference type="PANTHER" id="PTHR34368:SF1">
    <property type="entry name" value="OS01G0962200 PROTEIN"/>
    <property type="match status" value="1"/>
</dbReference>
<evidence type="ECO:0000313" key="2">
    <source>
        <dbReference type="EMBL" id="MCB6181997.1"/>
    </source>
</evidence>
<dbReference type="EMBL" id="JAJBZT010000001">
    <property type="protein sequence ID" value="MCB6181997.1"/>
    <property type="molecule type" value="Genomic_DNA"/>
</dbReference>
<feature type="transmembrane region" description="Helical" evidence="1">
    <location>
        <begin position="12"/>
        <end position="30"/>
    </location>
</feature>
<feature type="transmembrane region" description="Helical" evidence="1">
    <location>
        <begin position="156"/>
        <end position="176"/>
    </location>
</feature>
<dbReference type="RefSeq" id="WP_227177344.1">
    <property type="nucleotide sequence ID" value="NZ_JAJBZT010000001.1"/>
</dbReference>
<feature type="transmembrane region" description="Helical" evidence="1">
    <location>
        <begin position="78"/>
        <end position="100"/>
    </location>
</feature>
<comment type="caution">
    <text evidence="2">The sequence shown here is derived from an EMBL/GenBank/DDBJ whole genome shotgun (WGS) entry which is preliminary data.</text>
</comment>
<evidence type="ECO:0000256" key="1">
    <source>
        <dbReference type="SAM" id="Phobius"/>
    </source>
</evidence>
<feature type="transmembrane region" description="Helical" evidence="1">
    <location>
        <begin position="106"/>
        <end position="125"/>
    </location>
</feature>